<gene>
    <name evidence="2" type="ORF">H9L06_10190</name>
</gene>
<organism evidence="2 3">
    <name type="scientific">Leucobacter denitrificans</name>
    <dbReference type="NCBI Taxonomy" id="683042"/>
    <lineage>
        <taxon>Bacteria</taxon>
        <taxon>Bacillati</taxon>
        <taxon>Actinomycetota</taxon>
        <taxon>Actinomycetes</taxon>
        <taxon>Micrococcales</taxon>
        <taxon>Microbacteriaceae</taxon>
        <taxon>Leucobacter</taxon>
    </lineage>
</organism>
<accession>A0A7G9S418</accession>
<keyword evidence="3" id="KW-1185">Reference proteome</keyword>
<proteinExistence type="predicted"/>
<reference evidence="2 3" key="1">
    <citation type="submission" date="2020-08" db="EMBL/GenBank/DDBJ databases">
        <title>Genome sequence of Leucobacter denitrificans KACC 14055T.</title>
        <authorList>
            <person name="Hyun D.-W."/>
            <person name="Bae J.-W."/>
        </authorList>
    </citation>
    <scope>NUCLEOTIDE SEQUENCE [LARGE SCALE GENOMIC DNA]</scope>
    <source>
        <strain evidence="2 3">KACC 14055</strain>
    </source>
</reference>
<sequence>MTNEPKRLPPEALDAWLERAARTLHLDRAEVPIPLILDVAADVAHGVARPAAPLSTFLLGLALGRRSSEGATLETLAADLSVLAETWEVDQESAN</sequence>
<evidence type="ECO:0000259" key="1">
    <source>
        <dbReference type="Pfam" id="PF20058"/>
    </source>
</evidence>
<dbReference type="AlphaFoldDB" id="A0A7G9S418"/>
<dbReference type="EMBL" id="CP060716">
    <property type="protein sequence ID" value="QNN62593.1"/>
    <property type="molecule type" value="Genomic_DNA"/>
</dbReference>
<evidence type="ECO:0000313" key="2">
    <source>
        <dbReference type="EMBL" id="QNN62593.1"/>
    </source>
</evidence>
<name>A0A7G9S418_9MICO</name>
<dbReference type="Pfam" id="PF20058">
    <property type="entry name" value="DUF6457"/>
    <property type="match status" value="1"/>
</dbReference>
<evidence type="ECO:0000313" key="3">
    <source>
        <dbReference type="Proteomes" id="UP000515934"/>
    </source>
</evidence>
<dbReference type="RefSeq" id="WP_187555063.1">
    <property type="nucleotide sequence ID" value="NZ_CP060716.1"/>
</dbReference>
<protein>
    <recommendedName>
        <fullName evidence="1">DUF6457 domain-containing protein</fullName>
    </recommendedName>
</protein>
<dbReference type="Proteomes" id="UP000515934">
    <property type="component" value="Chromosome"/>
</dbReference>
<feature type="domain" description="DUF6457" evidence="1">
    <location>
        <begin position="9"/>
        <end position="90"/>
    </location>
</feature>
<dbReference type="KEGG" id="ldn:H9L06_10190"/>
<dbReference type="InterPro" id="IPR045598">
    <property type="entry name" value="DUF6457"/>
</dbReference>